<feature type="transmembrane region" description="Helical" evidence="8">
    <location>
        <begin position="103"/>
        <end position="120"/>
    </location>
</feature>
<evidence type="ECO:0000256" key="1">
    <source>
        <dbReference type="ARBA" id="ARBA00004429"/>
    </source>
</evidence>
<keyword evidence="2" id="KW-0813">Transport</keyword>
<keyword evidence="7 8" id="KW-0472">Membrane</keyword>
<comment type="subcellular location">
    <subcellularLocation>
        <location evidence="1">Cell inner membrane</location>
        <topology evidence="1">Multi-pass membrane protein</topology>
    </subcellularLocation>
</comment>
<dbReference type="InterPro" id="IPR055348">
    <property type="entry name" value="DctQ"/>
</dbReference>
<protein>
    <recommendedName>
        <fullName evidence="9">Tripartite ATP-independent periplasmic transporters DctQ component domain-containing protein</fullName>
    </recommendedName>
</protein>
<evidence type="ECO:0000256" key="5">
    <source>
        <dbReference type="ARBA" id="ARBA00022692"/>
    </source>
</evidence>
<evidence type="ECO:0000259" key="9">
    <source>
        <dbReference type="Pfam" id="PF04290"/>
    </source>
</evidence>
<keyword evidence="3" id="KW-1003">Cell membrane</keyword>
<accession>A0A645I3E7</accession>
<dbReference type="Pfam" id="PF04290">
    <property type="entry name" value="DctQ"/>
    <property type="match status" value="1"/>
</dbReference>
<feature type="transmembrane region" description="Helical" evidence="8">
    <location>
        <begin position="23"/>
        <end position="41"/>
    </location>
</feature>
<evidence type="ECO:0000256" key="7">
    <source>
        <dbReference type="ARBA" id="ARBA00023136"/>
    </source>
</evidence>
<organism evidence="10">
    <name type="scientific">bioreactor metagenome</name>
    <dbReference type="NCBI Taxonomy" id="1076179"/>
    <lineage>
        <taxon>unclassified sequences</taxon>
        <taxon>metagenomes</taxon>
        <taxon>ecological metagenomes</taxon>
    </lineage>
</organism>
<reference evidence="10" key="1">
    <citation type="submission" date="2019-08" db="EMBL/GenBank/DDBJ databases">
        <authorList>
            <person name="Kucharzyk K."/>
            <person name="Murdoch R.W."/>
            <person name="Higgins S."/>
            <person name="Loffler F."/>
        </authorList>
    </citation>
    <scope>NUCLEOTIDE SEQUENCE</scope>
</reference>
<dbReference type="GO" id="GO:0005886">
    <property type="term" value="C:plasma membrane"/>
    <property type="evidence" value="ECO:0007669"/>
    <property type="project" value="UniProtKB-SubCell"/>
</dbReference>
<name>A0A645I3E7_9ZZZZ</name>
<feature type="transmembrane region" description="Helical" evidence="8">
    <location>
        <begin position="62"/>
        <end position="83"/>
    </location>
</feature>
<keyword evidence="5 8" id="KW-0812">Transmembrane</keyword>
<dbReference type="PANTHER" id="PTHR35011:SF2">
    <property type="entry name" value="2,3-DIKETO-L-GULONATE TRAP TRANSPORTER SMALL PERMEASE PROTEIN YIAM"/>
    <property type="match status" value="1"/>
</dbReference>
<evidence type="ECO:0000313" key="10">
    <source>
        <dbReference type="EMBL" id="MPN42934.1"/>
    </source>
</evidence>
<evidence type="ECO:0000256" key="2">
    <source>
        <dbReference type="ARBA" id="ARBA00022448"/>
    </source>
</evidence>
<feature type="domain" description="Tripartite ATP-independent periplasmic transporters DctQ component" evidence="9">
    <location>
        <begin position="2"/>
        <end position="125"/>
    </location>
</feature>
<sequence>MLLTVQVFTRYVIGHSLAWSEELSQILFVWMLYCGIAAAVRKRKFLRIDFVLERVPFKAKRALLIFDNLVQGIFNIFMIGPVLDIIENFKNAKTSLLQIPKRYCYIIIPIMLTLTTIRIVQEIWVLTHESERTLGASDPLIDLEAAEQEYRARASQQG</sequence>
<evidence type="ECO:0000256" key="8">
    <source>
        <dbReference type="SAM" id="Phobius"/>
    </source>
</evidence>
<dbReference type="AlphaFoldDB" id="A0A645I3E7"/>
<dbReference type="GO" id="GO:0015740">
    <property type="term" value="P:C4-dicarboxylate transport"/>
    <property type="evidence" value="ECO:0007669"/>
    <property type="project" value="TreeGrafter"/>
</dbReference>
<gene>
    <name evidence="10" type="ORF">SDC9_190492</name>
</gene>
<keyword evidence="4" id="KW-0997">Cell inner membrane</keyword>
<keyword evidence="6 8" id="KW-1133">Transmembrane helix</keyword>
<comment type="caution">
    <text evidence="10">The sequence shown here is derived from an EMBL/GenBank/DDBJ whole genome shotgun (WGS) entry which is preliminary data.</text>
</comment>
<evidence type="ECO:0000256" key="3">
    <source>
        <dbReference type="ARBA" id="ARBA00022475"/>
    </source>
</evidence>
<dbReference type="InterPro" id="IPR007387">
    <property type="entry name" value="TRAP_DctQ"/>
</dbReference>
<proteinExistence type="predicted"/>
<evidence type="ECO:0000256" key="4">
    <source>
        <dbReference type="ARBA" id="ARBA00022519"/>
    </source>
</evidence>
<dbReference type="EMBL" id="VSSQ01101003">
    <property type="protein sequence ID" value="MPN42934.1"/>
    <property type="molecule type" value="Genomic_DNA"/>
</dbReference>
<evidence type="ECO:0000256" key="6">
    <source>
        <dbReference type="ARBA" id="ARBA00022989"/>
    </source>
</evidence>
<dbReference type="PANTHER" id="PTHR35011">
    <property type="entry name" value="2,3-DIKETO-L-GULONATE TRAP TRANSPORTER SMALL PERMEASE PROTEIN YIAM"/>
    <property type="match status" value="1"/>
</dbReference>
<dbReference type="GO" id="GO:0022857">
    <property type="term" value="F:transmembrane transporter activity"/>
    <property type="evidence" value="ECO:0007669"/>
    <property type="project" value="TreeGrafter"/>
</dbReference>